<evidence type="ECO:0000313" key="1">
    <source>
        <dbReference type="EMBL" id="QBJ01043.1"/>
    </source>
</evidence>
<name>A0A5J5ZZG1_9CAUD</name>
<accession>A0A5J5ZZG1</accession>
<evidence type="ECO:0000313" key="2">
    <source>
        <dbReference type="Proteomes" id="UP000327497"/>
    </source>
</evidence>
<keyword evidence="2" id="KW-1185">Reference proteome</keyword>
<proteinExistence type="predicted"/>
<dbReference type="Proteomes" id="UP000327497">
    <property type="component" value="Segment"/>
</dbReference>
<sequence>MEQTEELELFEKIFSSIEQGLPIPAQLISKAEEHGIRVDAIKDIVASLGTEEGEDDFDEKFD</sequence>
<reference evidence="1 2" key="1">
    <citation type="journal article" date="2019" name="Virus Res.">
        <title>Genomic characterization of a novel virulent phage infecting the Aeromonas hydrophila isolated from rainbow trout (Oncorhynchus mykiss).</title>
        <authorList>
            <person name="Cao Y."/>
            <person name="Li S."/>
            <person name="Wang D."/>
            <person name="Zhao J."/>
            <person name="Xu L."/>
            <person name="Liu H."/>
            <person name="Lu T."/>
            <person name="Mou Z."/>
        </authorList>
    </citation>
    <scope>NUCLEOTIDE SEQUENCE [LARGE SCALE GENOMIC DNA]</scope>
</reference>
<dbReference type="EMBL" id="MK455769">
    <property type="protein sequence ID" value="QBJ01043.1"/>
    <property type="molecule type" value="Genomic_DNA"/>
</dbReference>
<organism evidence="1 2">
    <name type="scientific">Aeromonas phage MJG</name>
    <dbReference type="NCBI Taxonomy" id="2510451"/>
    <lineage>
        <taxon>Viruses</taxon>
        <taxon>Duplodnaviria</taxon>
        <taxon>Heunggongvirae</taxon>
        <taxon>Uroviricota</taxon>
        <taxon>Caudoviricetes</taxon>
        <taxon>Autographivirales</taxon>
        <taxon>Autosignataviridae</taxon>
        <taxon>Colwellvirinae</taxon>
        <taxon>Daolivirus</taxon>
        <taxon>Daolivirus MJG</taxon>
    </lineage>
</organism>
<protein>
    <submittedName>
        <fullName evidence="1">Uncharacterized protein</fullName>
    </submittedName>
</protein>